<dbReference type="EMBL" id="CAJA01000381">
    <property type="protein sequence ID" value="CCH74435.1"/>
    <property type="molecule type" value="Genomic_DNA"/>
</dbReference>
<proteinExistence type="predicted"/>
<dbReference type="AlphaFoldDB" id="W6K0C4"/>
<reference evidence="1 2" key="1">
    <citation type="journal article" date="2013" name="ISME J.">
        <title>A metabolic model for members of the genus Tetrasphaera involved in enhanced biological phosphorus removal.</title>
        <authorList>
            <person name="Kristiansen R."/>
            <person name="Nguyen H.T.T."/>
            <person name="Saunders A.M."/>
            <person name="Nielsen J.L."/>
            <person name="Wimmer R."/>
            <person name="Le V.Q."/>
            <person name="McIlroy S.J."/>
            <person name="Petrovski S."/>
            <person name="Seviour R.J."/>
            <person name="Calteau A."/>
            <person name="Nielsen K.L."/>
            <person name="Nielsen P.H."/>
        </authorList>
    </citation>
    <scope>NUCLEOTIDE SEQUENCE [LARGE SCALE GENOMIC DNA]</scope>
    <source>
        <strain evidence="1 2">Ben110</strain>
    </source>
</reference>
<protein>
    <submittedName>
        <fullName evidence="1">Uncharacterized protein</fullName>
    </submittedName>
</protein>
<comment type="caution">
    <text evidence="1">The sequence shown here is derived from an EMBL/GenBank/DDBJ whole genome shotgun (WGS) entry which is preliminary data.</text>
</comment>
<keyword evidence="2" id="KW-1185">Reference proteome</keyword>
<dbReference type="Proteomes" id="UP000035763">
    <property type="component" value="Unassembled WGS sequence"/>
</dbReference>
<organism evidence="1 2">
    <name type="scientific">Nostocoides australiense Ben110</name>
    <dbReference type="NCBI Taxonomy" id="1193182"/>
    <lineage>
        <taxon>Bacteria</taxon>
        <taxon>Bacillati</taxon>
        <taxon>Actinomycetota</taxon>
        <taxon>Actinomycetes</taxon>
        <taxon>Micrococcales</taxon>
        <taxon>Intrasporangiaceae</taxon>
        <taxon>Nostocoides</taxon>
    </lineage>
</organism>
<accession>W6K0C4</accession>
<name>W6K0C4_9MICO</name>
<gene>
    <name evidence="1" type="ORF">BN11_4410004</name>
</gene>
<evidence type="ECO:0000313" key="1">
    <source>
        <dbReference type="EMBL" id="CCH74435.1"/>
    </source>
</evidence>
<sequence length="65" mass="6680">MLCAELVAPPELLSALVAALVAADALEVDDPEAIGSDEDPQAARVRAEAVVTVKISAGRRIGKLL</sequence>
<evidence type="ECO:0000313" key="2">
    <source>
        <dbReference type="Proteomes" id="UP000035763"/>
    </source>
</evidence>